<dbReference type="SUPFAM" id="SSF55811">
    <property type="entry name" value="Nudix"/>
    <property type="match status" value="1"/>
</dbReference>
<protein>
    <recommendedName>
        <fullName evidence="5 14">Adenine DNA glycosylase</fullName>
        <ecNumber evidence="4 14">3.2.2.31</ecNumber>
    </recommendedName>
</protein>
<keyword evidence="12" id="KW-0234">DNA repair</keyword>
<reference evidence="17 18" key="1">
    <citation type="submission" date="2022-03" db="EMBL/GenBank/DDBJ databases">
        <title>Genomic Encyclopedia of Type Strains, Phase III (KMG-III): the genomes of soil and plant-associated and newly described type strains.</title>
        <authorList>
            <person name="Whitman W."/>
        </authorList>
    </citation>
    <scope>NUCLEOTIDE SEQUENCE [LARGE SCALE GENOMIC DNA]</scope>
    <source>
        <strain evidence="17 18">BSker1</strain>
    </source>
</reference>
<evidence type="ECO:0000256" key="5">
    <source>
        <dbReference type="ARBA" id="ARBA00022023"/>
    </source>
</evidence>
<dbReference type="InterPro" id="IPR015797">
    <property type="entry name" value="NUDIX_hydrolase-like_dom_sf"/>
</dbReference>
<evidence type="ECO:0000256" key="9">
    <source>
        <dbReference type="ARBA" id="ARBA00022801"/>
    </source>
</evidence>
<evidence type="ECO:0000259" key="16">
    <source>
        <dbReference type="SMART" id="SM00478"/>
    </source>
</evidence>
<dbReference type="InterPro" id="IPR011257">
    <property type="entry name" value="DNA_glycosylase"/>
</dbReference>
<dbReference type="Gene3D" id="1.10.1670.10">
    <property type="entry name" value="Helix-hairpin-Helix base-excision DNA repair enzymes (C-terminal)"/>
    <property type="match status" value="1"/>
</dbReference>
<dbReference type="Pfam" id="PF14815">
    <property type="entry name" value="NUDIX_4"/>
    <property type="match status" value="1"/>
</dbReference>
<feature type="domain" description="HhH-GPD" evidence="16">
    <location>
        <begin position="37"/>
        <end position="188"/>
    </location>
</feature>
<dbReference type="InterPro" id="IPR000445">
    <property type="entry name" value="HhH_motif"/>
</dbReference>
<dbReference type="Pfam" id="PF00730">
    <property type="entry name" value="HhH-GPD"/>
    <property type="match status" value="1"/>
</dbReference>
<keyword evidence="7" id="KW-0479">Metal-binding</keyword>
<feature type="region of interest" description="Disordered" evidence="15">
    <location>
        <begin position="209"/>
        <end position="228"/>
    </location>
</feature>
<comment type="similarity">
    <text evidence="3 14">Belongs to the Nth/MutY family.</text>
</comment>
<evidence type="ECO:0000256" key="2">
    <source>
        <dbReference type="ARBA" id="ARBA00002933"/>
    </source>
</evidence>
<name>A0ABT1GCC4_9GAMM</name>
<evidence type="ECO:0000256" key="1">
    <source>
        <dbReference type="ARBA" id="ARBA00000843"/>
    </source>
</evidence>
<evidence type="ECO:0000313" key="17">
    <source>
        <dbReference type="EMBL" id="MCP1727928.1"/>
    </source>
</evidence>
<accession>A0ABT1GCC4</accession>
<evidence type="ECO:0000256" key="11">
    <source>
        <dbReference type="ARBA" id="ARBA00023014"/>
    </source>
</evidence>
<feature type="compositionally biased region" description="Basic residues" evidence="15">
    <location>
        <begin position="219"/>
        <end position="228"/>
    </location>
</feature>
<evidence type="ECO:0000256" key="8">
    <source>
        <dbReference type="ARBA" id="ARBA00022763"/>
    </source>
</evidence>
<comment type="caution">
    <text evidence="17">The sequence shown here is derived from an EMBL/GenBank/DDBJ whole genome shotgun (WGS) entry which is preliminary data.</text>
</comment>
<dbReference type="GO" id="GO:0016798">
    <property type="term" value="F:hydrolase activity, acting on glycosyl bonds"/>
    <property type="evidence" value="ECO:0007669"/>
    <property type="project" value="UniProtKB-KW"/>
</dbReference>
<dbReference type="InterPro" id="IPR044298">
    <property type="entry name" value="MIG/MutY"/>
</dbReference>
<evidence type="ECO:0000256" key="10">
    <source>
        <dbReference type="ARBA" id="ARBA00023004"/>
    </source>
</evidence>
<dbReference type="CDD" id="cd03431">
    <property type="entry name" value="NUDIX_DNA_Glycosylase_C-MutY"/>
    <property type="match status" value="1"/>
</dbReference>
<keyword evidence="6" id="KW-0004">4Fe-4S</keyword>
<evidence type="ECO:0000256" key="7">
    <source>
        <dbReference type="ARBA" id="ARBA00022723"/>
    </source>
</evidence>
<keyword evidence="10 14" id="KW-0408">Iron</keyword>
<dbReference type="InterPro" id="IPR029119">
    <property type="entry name" value="MutY_C"/>
</dbReference>
<evidence type="ECO:0000256" key="12">
    <source>
        <dbReference type="ARBA" id="ARBA00023204"/>
    </source>
</evidence>
<dbReference type="InterPro" id="IPR003265">
    <property type="entry name" value="HhH-GPD_domain"/>
</dbReference>
<dbReference type="InterPro" id="IPR005760">
    <property type="entry name" value="A/G_AdeGlyc_MutY"/>
</dbReference>
<keyword evidence="8 14" id="KW-0227">DNA damage</keyword>
<keyword evidence="11" id="KW-0411">Iron-sulfur</keyword>
<dbReference type="PANTHER" id="PTHR42944:SF1">
    <property type="entry name" value="ADENINE DNA GLYCOSYLASE"/>
    <property type="match status" value="1"/>
</dbReference>
<gene>
    <name evidence="17" type="ORF">J2T60_001928</name>
</gene>
<comment type="function">
    <text evidence="2">Adenine glycosylase active on G-A mispairs. MutY also corrects error-prone DNA synthesis past GO lesions which are due to the oxidatively damaged form of guanine: 7,8-dihydro-8-oxoguanine (8-oxo-dGTP).</text>
</comment>
<comment type="cofactor">
    <cofactor evidence="14">
        <name>[4Fe-4S] cluster</name>
        <dbReference type="ChEBI" id="CHEBI:49883"/>
    </cofactor>
    <text evidence="14">Binds 1 [4Fe-4S] cluster.</text>
</comment>
<proteinExistence type="inferred from homology"/>
<dbReference type="CDD" id="cd00056">
    <property type="entry name" value="ENDO3c"/>
    <property type="match status" value="1"/>
</dbReference>
<dbReference type="EC" id="3.2.2.31" evidence="4 14"/>
<keyword evidence="9 17" id="KW-0378">Hydrolase</keyword>
<dbReference type="SUPFAM" id="SSF48150">
    <property type="entry name" value="DNA-glycosylase"/>
    <property type="match status" value="1"/>
</dbReference>
<dbReference type="Proteomes" id="UP001523550">
    <property type="component" value="Unassembled WGS sequence"/>
</dbReference>
<dbReference type="RefSeq" id="WP_253449020.1">
    <property type="nucleotide sequence ID" value="NZ_JALJYF010000002.1"/>
</dbReference>
<dbReference type="PROSITE" id="PS01155">
    <property type="entry name" value="ENDONUCLEASE_III_2"/>
    <property type="match status" value="1"/>
</dbReference>
<dbReference type="PANTHER" id="PTHR42944">
    <property type="entry name" value="ADENINE DNA GLYCOSYLASE"/>
    <property type="match status" value="1"/>
</dbReference>
<comment type="catalytic activity">
    <reaction evidence="1 14">
        <text>Hydrolyzes free adenine bases from 7,8-dihydro-8-oxoguanine:adenine mismatched double-stranded DNA, leaving an apurinic site.</text>
        <dbReference type="EC" id="3.2.2.31"/>
    </reaction>
</comment>
<dbReference type="PROSITE" id="PS00764">
    <property type="entry name" value="ENDONUCLEASE_III_1"/>
    <property type="match status" value="1"/>
</dbReference>
<dbReference type="NCBIfam" id="NF008132">
    <property type="entry name" value="PRK10880.1"/>
    <property type="match status" value="1"/>
</dbReference>
<evidence type="ECO:0000313" key="18">
    <source>
        <dbReference type="Proteomes" id="UP001523550"/>
    </source>
</evidence>
<keyword evidence="18" id="KW-1185">Reference proteome</keyword>
<evidence type="ECO:0000256" key="3">
    <source>
        <dbReference type="ARBA" id="ARBA00008343"/>
    </source>
</evidence>
<dbReference type="Gene3D" id="1.10.340.30">
    <property type="entry name" value="Hypothetical protein, domain 2"/>
    <property type="match status" value="1"/>
</dbReference>
<evidence type="ECO:0000256" key="4">
    <source>
        <dbReference type="ARBA" id="ARBA00012045"/>
    </source>
</evidence>
<dbReference type="SMART" id="SM00478">
    <property type="entry name" value="ENDO3c"/>
    <property type="match status" value="1"/>
</dbReference>
<evidence type="ECO:0000256" key="15">
    <source>
        <dbReference type="SAM" id="MobiDB-lite"/>
    </source>
</evidence>
<dbReference type="InterPro" id="IPR004036">
    <property type="entry name" value="Endonuclease-III-like_CS2"/>
</dbReference>
<evidence type="ECO:0000256" key="6">
    <source>
        <dbReference type="ARBA" id="ARBA00022485"/>
    </source>
</evidence>
<dbReference type="InterPro" id="IPR004035">
    <property type="entry name" value="Endouclease-III_FeS-bd_BS"/>
</dbReference>
<evidence type="ECO:0000256" key="14">
    <source>
        <dbReference type="RuleBase" id="RU365096"/>
    </source>
</evidence>
<dbReference type="Gene3D" id="3.90.79.10">
    <property type="entry name" value="Nucleoside Triphosphate Pyrophosphohydrolase"/>
    <property type="match status" value="1"/>
</dbReference>
<organism evidence="17 18">
    <name type="scientific">Natronospira proteinivora</name>
    <dbReference type="NCBI Taxonomy" id="1807133"/>
    <lineage>
        <taxon>Bacteria</taxon>
        <taxon>Pseudomonadati</taxon>
        <taxon>Pseudomonadota</taxon>
        <taxon>Gammaproteobacteria</taxon>
        <taxon>Natronospirales</taxon>
        <taxon>Natronospiraceae</taxon>
        <taxon>Natronospira</taxon>
    </lineage>
</organism>
<keyword evidence="13 14" id="KW-0326">Glycosidase</keyword>
<evidence type="ECO:0000256" key="13">
    <source>
        <dbReference type="ARBA" id="ARBA00023295"/>
    </source>
</evidence>
<sequence>MSQLAPRVIAWYRRAGRHRLPWQQDPSPYRVWVSEIMLQQTQVTTVIPYFERFMKRFPTVSDLAAAPIDEVLHLWSGLGYYARARNLHKAAVQIETEHGGVFPEDIEAVMALPGIGRSTAGAILALARGQRHPILDGNVKRVLARYHTIDGWPGRTAVARTLWAKAEAHLPETDIKAYTQGMMDLGATLCTRSRPACGQCPLETDCQARASGTPERWPGKKPKKAKPRRRSRMLMTVAEGQVLLERRPPSGIWGGLWAFPEMNEEVEAGEWCQAQLQRTPQATEAWAPLRHVFTHFELDIHPVRADLPRLPQAVTDGDHQAWFDLNQPIKVGLAAPVSKLLEKLRQQL</sequence>
<dbReference type="Pfam" id="PF00633">
    <property type="entry name" value="HHH"/>
    <property type="match status" value="1"/>
</dbReference>
<dbReference type="NCBIfam" id="TIGR01084">
    <property type="entry name" value="mutY"/>
    <property type="match status" value="1"/>
</dbReference>
<dbReference type="InterPro" id="IPR023170">
    <property type="entry name" value="HhH_base_excis_C"/>
</dbReference>
<dbReference type="EMBL" id="JALJYF010000002">
    <property type="protein sequence ID" value="MCP1727928.1"/>
    <property type="molecule type" value="Genomic_DNA"/>
</dbReference>